<keyword evidence="2" id="KW-1185">Reference proteome</keyword>
<proteinExistence type="predicted"/>
<gene>
    <name evidence="1" type="ORF">HPB52_011363</name>
</gene>
<dbReference type="VEuPathDB" id="VectorBase:RSAN_038754"/>
<reference evidence="1" key="2">
    <citation type="submission" date="2021-09" db="EMBL/GenBank/DDBJ databases">
        <authorList>
            <person name="Jia N."/>
            <person name="Wang J."/>
            <person name="Shi W."/>
            <person name="Du L."/>
            <person name="Sun Y."/>
            <person name="Zhan W."/>
            <person name="Jiang J."/>
            <person name="Wang Q."/>
            <person name="Zhang B."/>
            <person name="Ji P."/>
            <person name="Sakyi L.B."/>
            <person name="Cui X."/>
            <person name="Yuan T."/>
            <person name="Jiang B."/>
            <person name="Yang W."/>
            <person name="Lam T.T.-Y."/>
            <person name="Chang Q."/>
            <person name="Ding S."/>
            <person name="Wang X."/>
            <person name="Zhu J."/>
            <person name="Ruan X."/>
            <person name="Zhao L."/>
            <person name="Wei J."/>
            <person name="Que T."/>
            <person name="Du C."/>
            <person name="Cheng J."/>
            <person name="Dai P."/>
            <person name="Han X."/>
            <person name="Huang E."/>
            <person name="Gao Y."/>
            <person name="Liu J."/>
            <person name="Shao H."/>
            <person name="Ye R."/>
            <person name="Li L."/>
            <person name="Wei W."/>
            <person name="Wang X."/>
            <person name="Wang C."/>
            <person name="Huo Q."/>
            <person name="Li W."/>
            <person name="Guo W."/>
            <person name="Chen H."/>
            <person name="Chen S."/>
            <person name="Zhou L."/>
            <person name="Zhou L."/>
            <person name="Ni X."/>
            <person name="Tian J."/>
            <person name="Zhou Y."/>
            <person name="Sheng Y."/>
            <person name="Liu T."/>
            <person name="Pan Y."/>
            <person name="Xia L."/>
            <person name="Li J."/>
            <person name="Zhao F."/>
            <person name="Cao W."/>
        </authorList>
    </citation>
    <scope>NUCLEOTIDE SEQUENCE</scope>
    <source>
        <strain evidence="1">Rsan-2018</strain>
        <tissue evidence="1">Larvae</tissue>
    </source>
</reference>
<evidence type="ECO:0000313" key="2">
    <source>
        <dbReference type="Proteomes" id="UP000821837"/>
    </source>
</evidence>
<sequence>MPAAPPLLCDTNCVRGVAEDAFLVFSVSPSSAASGPAITAGIVRTLCAVEVEEEAIALTATSADAGVILSDLLLQYYHLERCAYPPPHGSLPKRSEIAWRRLQTRISPCPLVLSYIHPGVINPRCYLCDGIAMGLLG</sequence>
<dbReference type="EMBL" id="JABSTV010001249">
    <property type="protein sequence ID" value="KAH7961701.1"/>
    <property type="molecule type" value="Genomic_DNA"/>
</dbReference>
<name>A0A9D4PZP5_RHISA</name>
<dbReference type="AlphaFoldDB" id="A0A9D4PZP5"/>
<dbReference type="Proteomes" id="UP000821837">
    <property type="component" value="Chromosome 3"/>
</dbReference>
<evidence type="ECO:0000313" key="1">
    <source>
        <dbReference type="EMBL" id="KAH7961701.1"/>
    </source>
</evidence>
<organism evidence="1 2">
    <name type="scientific">Rhipicephalus sanguineus</name>
    <name type="common">Brown dog tick</name>
    <name type="synonym">Ixodes sanguineus</name>
    <dbReference type="NCBI Taxonomy" id="34632"/>
    <lineage>
        <taxon>Eukaryota</taxon>
        <taxon>Metazoa</taxon>
        <taxon>Ecdysozoa</taxon>
        <taxon>Arthropoda</taxon>
        <taxon>Chelicerata</taxon>
        <taxon>Arachnida</taxon>
        <taxon>Acari</taxon>
        <taxon>Parasitiformes</taxon>
        <taxon>Ixodida</taxon>
        <taxon>Ixodoidea</taxon>
        <taxon>Ixodidae</taxon>
        <taxon>Rhipicephalinae</taxon>
        <taxon>Rhipicephalus</taxon>
        <taxon>Rhipicephalus</taxon>
    </lineage>
</organism>
<protein>
    <submittedName>
        <fullName evidence="1">Uncharacterized protein</fullName>
    </submittedName>
</protein>
<reference evidence="1" key="1">
    <citation type="journal article" date="2020" name="Cell">
        <title>Large-Scale Comparative Analyses of Tick Genomes Elucidate Their Genetic Diversity and Vector Capacities.</title>
        <authorList>
            <consortium name="Tick Genome and Microbiome Consortium (TIGMIC)"/>
            <person name="Jia N."/>
            <person name="Wang J."/>
            <person name="Shi W."/>
            <person name="Du L."/>
            <person name="Sun Y."/>
            <person name="Zhan W."/>
            <person name="Jiang J.F."/>
            <person name="Wang Q."/>
            <person name="Zhang B."/>
            <person name="Ji P."/>
            <person name="Bell-Sakyi L."/>
            <person name="Cui X.M."/>
            <person name="Yuan T.T."/>
            <person name="Jiang B.G."/>
            <person name="Yang W.F."/>
            <person name="Lam T.T."/>
            <person name="Chang Q.C."/>
            <person name="Ding S.J."/>
            <person name="Wang X.J."/>
            <person name="Zhu J.G."/>
            <person name="Ruan X.D."/>
            <person name="Zhao L."/>
            <person name="Wei J.T."/>
            <person name="Ye R.Z."/>
            <person name="Que T.C."/>
            <person name="Du C.H."/>
            <person name="Zhou Y.H."/>
            <person name="Cheng J.X."/>
            <person name="Dai P.F."/>
            <person name="Guo W.B."/>
            <person name="Han X.H."/>
            <person name="Huang E.J."/>
            <person name="Li L.F."/>
            <person name="Wei W."/>
            <person name="Gao Y.C."/>
            <person name="Liu J.Z."/>
            <person name="Shao H.Z."/>
            <person name="Wang X."/>
            <person name="Wang C.C."/>
            <person name="Yang T.C."/>
            <person name="Huo Q.B."/>
            <person name="Li W."/>
            <person name="Chen H.Y."/>
            <person name="Chen S.E."/>
            <person name="Zhou L.G."/>
            <person name="Ni X.B."/>
            <person name="Tian J.H."/>
            <person name="Sheng Y."/>
            <person name="Liu T."/>
            <person name="Pan Y.S."/>
            <person name="Xia L.Y."/>
            <person name="Li J."/>
            <person name="Zhao F."/>
            <person name="Cao W.C."/>
        </authorList>
    </citation>
    <scope>NUCLEOTIDE SEQUENCE</scope>
    <source>
        <strain evidence="1">Rsan-2018</strain>
    </source>
</reference>
<accession>A0A9D4PZP5</accession>
<comment type="caution">
    <text evidence="1">The sequence shown here is derived from an EMBL/GenBank/DDBJ whole genome shotgun (WGS) entry which is preliminary data.</text>
</comment>